<reference evidence="1 2" key="1">
    <citation type="submission" date="2018-06" db="EMBL/GenBank/DDBJ databases">
        <authorList>
            <consortium name="Pathogen Informatics"/>
            <person name="Doyle S."/>
        </authorList>
    </citation>
    <scope>NUCLEOTIDE SEQUENCE [LARGE SCALE GENOMIC DNA]</scope>
    <source>
        <strain evidence="1 2">NCTC13294</strain>
    </source>
</reference>
<organism evidence="1 2">
    <name type="scientific">Cardiobacterium valvarum</name>
    <dbReference type="NCBI Taxonomy" id="194702"/>
    <lineage>
        <taxon>Bacteria</taxon>
        <taxon>Pseudomonadati</taxon>
        <taxon>Pseudomonadota</taxon>
        <taxon>Gammaproteobacteria</taxon>
        <taxon>Cardiobacteriales</taxon>
        <taxon>Cardiobacteriaceae</taxon>
        <taxon>Cardiobacterium</taxon>
    </lineage>
</organism>
<name>A0A381DXN3_9GAMM</name>
<proteinExistence type="predicted"/>
<dbReference type="EMBL" id="UFUW01000001">
    <property type="protein sequence ID" value="SUX17876.1"/>
    <property type="molecule type" value="Genomic_DNA"/>
</dbReference>
<dbReference type="AlphaFoldDB" id="A0A381DXN3"/>
<evidence type="ECO:0000313" key="1">
    <source>
        <dbReference type="EMBL" id="SUX17876.1"/>
    </source>
</evidence>
<dbReference type="InterPro" id="IPR011051">
    <property type="entry name" value="RmlC_Cupin_sf"/>
</dbReference>
<dbReference type="InterPro" id="IPR014710">
    <property type="entry name" value="RmlC-like_jellyroll"/>
</dbReference>
<dbReference type="RefSeq" id="WP_115610489.1">
    <property type="nucleotide sequence ID" value="NZ_JBHLZC010000001.1"/>
</dbReference>
<dbReference type="Gene3D" id="2.60.120.10">
    <property type="entry name" value="Jelly Rolls"/>
    <property type="match status" value="1"/>
</dbReference>
<dbReference type="OrthoDB" id="7067564at2"/>
<protein>
    <recommendedName>
        <fullName evidence="3">AraC-type arabinose-binding/dimerisation domain-containing protein</fullName>
    </recommendedName>
</protein>
<sequence length="100" mass="10693">MQTLPLHHSGPLGGILEESERHQIVEMRLRAGNEIPPYQSPATIILITLSGSAEIHSSVDGSTVTLLPDRIISLAPLETHSIRATADNTHIIAIKSGPTT</sequence>
<accession>A0A381DXN3</accession>
<evidence type="ECO:0008006" key="3">
    <source>
        <dbReference type="Google" id="ProtNLM"/>
    </source>
</evidence>
<keyword evidence="2" id="KW-1185">Reference proteome</keyword>
<evidence type="ECO:0000313" key="2">
    <source>
        <dbReference type="Proteomes" id="UP000254572"/>
    </source>
</evidence>
<gene>
    <name evidence="1" type="ORF">NCTC13294_00148</name>
</gene>
<dbReference type="SUPFAM" id="SSF51182">
    <property type="entry name" value="RmlC-like cupins"/>
    <property type="match status" value="1"/>
</dbReference>
<dbReference type="Proteomes" id="UP000254572">
    <property type="component" value="Unassembled WGS sequence"/>
</dbReference>